<dbReference type="Proteomes" id="UP000780801">
    <property type="component" value="Unassembled WGS sequence"/>
</dbReference>
<dbReference type="AlphaFoldDB" id="A0A9P6FYT9"/>
<feature type="domain" description="Domain of unknown function at the cortex 1" evidence="1">
    <location>
        <begin position="10"/>
        <end position="303"/>
    </location>
</feature>
<organism evidence="2 3">
    <name type="scientific">Lunasporangiospora selenospora</name>
    <dbReference type="NCBI Taxonomy" id="979761"/>
    <lineage>
        <taxon>Eukaryota</taxon>
        <taxon>Fungi</taxon>
        <taxon>Fungi incertae sedis</taxon>
        <taxon>Mucoromycota</taxon>
        <taxon>Mortierellomycotina</taxon>
        <taxon>Mortierellomycetes</taxon>
        <taxon>Mortierellales</taxon>
        <taxon>Mortierellaceae</taxon>
        <taxon>Lunasporangiospora</taxon>
    </lineage>
</organism>
<reference evidence="2" key="1">
    <citation type="journal article" date="2020" name="Fungal Divers.">
        <title>Resolving the Mortierellaceae phylogeny through synthesis of multi-gene phylogenetics and phylogenomics.</title>
        <authorList>
            <person name="Vandepol N."/>
            <person name="Liber J."/>
            <person name="Desiro A."/>
            <person name="Na H."/>
            <person name="Kennedy M."/>
            <person name="Barry K."/>
            <person name="Grigoriev I.V."/>
            <person name="Miller A.N."/>
            <person name="O'Donnell K."/>
            <person name="Stajich J.E."/>
            <person name="Bonito G."/>
        </authorList>
    </citation>
    <scope>NUCLEOTIDE SEQUENCE</scope>
    <source>
        <strain evidence="2">KOD1015</strain>
    </source>
</reference>
<dbReference type="OrthoDB" id="2119945at2759"/>
<dbReference type="EMBL" id="JAABOA010000542">
    <property type="protein sequence ID" value="KAF9583952.1"/>
    <property type="molecule type" value="Genomic_DNA"/>
</dbReference>
<gene>
    <name evidence="2" type="ORF">BGW38_008043</name>
</gene>
<protein>
    <recommendedName>
        <fullName evidence="1">Domain of unknown function at the cortex 1 domain-containing protein</fullName>
    </recommendedName>
</protein>
<evidence type="ECO:0000313" key="2">
    <source>
        <dbReference type="EMBL" id="KAF9583952.1"/>
    </source>
</evidence>
<proteinExistence type="predicted"/>
<comment type="caution">
    <text evidence="2">The sequence shown here is derived from an EMBL/GenBank/DDBJ whole genome shotgun (WGS) entry which is preliminary data.</text>
</comment>
<sequence>MSDTSATQYRLRVRVGPGMDDKDLRAIAINDDANPTLIETDKIIARVVVRIKGFDKTLAFEQGQKDDGLTPVPDSKWFQLPGADSNLSSIQIQMRFKREWPCERIVYGNQFDKPLRLPPLSSVILKFVQYIDPGLKADIYSDKPYAFSSLIGTMNTVNVSAWDGHKEADAGLPPWPSPNGEHIPEDTSLMFKKQEEVALGSNEDAGSGKEVLGMKEPAETSLSTSKRRSYFGKESNLAEHRIRPDQVYGFDFFNPYLSFTDFTLKIPGFSIDITKYWDGQPFTYIIKTEDSSVVFMAVQFELVPITDITIE</sequence>
<evidence type="ECO:0000259" key="1">
    <source>
        <dbReference type="Pfam" id="PF08588"/>
    </source>
</evidence>
<evidence type="ECO:0000313" key="3">
    <source>
        <dbReference type="Proteomes" id="UP000780801"/>
    </source>
</evidence>
<dbReference type="Pfam" id="PF08588">
    <property type="entry name" value="Duc1"/>
    <property type="match status" value="1"/>
</dbReference>
<dbReference type="InterPro" id="IPR013897">
    <property type="entry name" value="Duc1"/>
</dbReference>
<dbReference type="PANTHER" id="PTHR34826">
    <property type="entry name" value="UPF0590 PROTEIN C409.17C"/>
    <property type="match status" value="1"/>
</dbReference>
<keyword evidence="3" id="KW-1185">Reference proteome</keyword>
<accession>A0A9P6FYT9</accession>
<dbReference type="PANTHER" id="PTHR34826:SF2">
    <property type="entry name" value="UPF0590 PROTEIN C409.17C"/>
    <property type="match status" value="1"/>
</dbReference>
<name>A0A9P6FYT9_9FUNG</name>